<name>A0A4U5MPP2_STECR</name>
<gene>
    <name evidence="2" type="ORF">L596_019206</name>
</gene>
<dbReference type="EMBL" id="AZBU02000006">
    <property type="protein sequence ID" value="TKR71640.1"/>
    <property type="molecule type" value="Genomic_DNA"/>
</dbReference>
<accession>A0A4U5MPP2</accession>
<evidence type="ECO:0000313" key="2">
    <source>
        <dbReference type="EMBL" id="TKR71640.1"/>
    </source>
</evidence>
<dbReference type="AlphaFoldDB" id="A0A4U5MPP2"/>
<evidence type="ECO:0000256" key="1">
    <source>
        <dbReference type="SAM" id="MobiDB-lite"/>
    </source>
</evidence>
<proteinExistence type="predicted"/>
<reference evidence="2 3" key="1">
    <citation type="journal article" date="2015" name="Genome Biol.">
        <title>Comparative genomics of Steinernema reveals deeply conserved gene regulatory networks.</title>
        <authorList>
            <person name="Dillman A.R."/>
            <person name="Macchietto M."/>
            <person name="Porter C.F."/>
            <person name="Rogers A."/>
            <person name="Williams B."/>
            <person name="Antoshechkin I."/>
            <person name="Lee M.M."/>
            <person name="Goodwin Z."/>
            <person name="Lu X."/>
            <person name="Lewis E.E."/>
            <person name="Goodrich-Blair H."/>
            <person name="Stock S.P."/>
            <person name="Adams B.J."/>
            <person name="Sternberg P.W."/>
            <person name="Mortazavi A."/>
        </authorList>
    </citation>
    <scope>NUCLEOTIDE SEQUENCE [LARGE SCALE GENOMIC DNA]</scope>
    <source>
        <strain evidence="2 3">ALL</strain>
    </source>
</reference>
<feature type="region of interest" description="Disordered" evidence="1">
    <location>
        <begin position="1"/>
        <end position="31"/>
    </location>
</feature>
<evidence type="ECO:0000313" key="3">
    <source>
        <dbReference type="Proteomes" id="UP000298663"/>
    </source>
</evidence>
<feature type="compositionally biased region" description="Polar residues" evidence="1">
    <location>
        <begin position="1"/>
        <end position="10"/>
    </location>
</feature>
<sequence length="92" mass="10363">MNHLNMSGPNRSHGKRLIGTKASTGLEHRGRRVMSRKHSFCKSKCQNEPFSSSDVKLKSSCLSKSETTDKKYIYLPFAKSKNMDVCNSLPDL</sequence>
<comment type="caution">
    <text evidence="2">The sequence shown here is derived from an EMBL/GenBank/DDBJ whole genome shotgun (WGS) entry which is preliminary data.</text>
</comment>
<organism evidence="2 3">
    <name type="scientific">Steinernema carpocapsae</name>
    <name type="common">Entomopathogenic nematode</name>
    <dbReference type="NCBI Taxonomy" id="34508"/>
    <lineage>
        <taxon>Eukaryota</taxon>
        <taxon>Metazoa</taxon>
        <taxon>Ecdysozoa</taxon>
        <taxon>Nematoda</taxon>
        <taxon>Chromadorea</taxon>
        <taxon>Rhabditida</taxon>
        <taxon>Tylenchina</taxon>
        <taxon>Panagrolaimomorpha</taxon>
        <taxon>Strongyloidoidea</taxon>
        <taxon>Steinernematidae</taxon>
        <taxon>Steinernema</taxon>
    </lineage>
</organism>
<protein>
    <submittedName>
        <fullName evidence="2">Uncharacterized protein</fullName>
    </submittedName>
</protein>
<dbReference type="Proteomes" id="UP000298663">
    <property type="component" value="Unassembled WGS sequence"/>
</dbReference>
<keyword evidence="3" id="KW-1185">Reference proteome</keyword>
<reference evidence="2 3" key="2">
    <citation type="journal article" date="2019" name="G3 (Bethesda)">
        <title>Hybrid Assembly of the Genome of the Entomopathogenic Nematode Steinernema carpocapsae Identifies the X-Chromosome.</title>
        <authorList>
            <person name="Serra L."/>
            <person name="Macchietto M."/>
            <person name="Macias-Munoz A."/>
            <person name="McGill C.J."/>
            <person name="Rodriguez I.M."/>
            <person name="Rodriguez B."/>
            <person name="Murad R."/>
            <person name="Mortazavi A."/>
        </authorList>
    </citation>
    <scope>NUCLEOTIDE SEQUENCE [LARGE SCALE GENOMIC DNA]</scope>
    <source>
        <strain evidence="2 3">ALL</strain>
    </source>
</reference>